<feature type="signal peptide" evidence="1">
    <location>
        <begin position="1"/>
        <end position="30"/>
    </location>
</feature>
<gene>
    <name evidence="2" type="ORF">SAMN04487788_2323</name>
    <name evidence="3" type="ORF">SAMN04487788_2869</name>
</gene>
<dbReference type="Proteomes" id="UP000186456">
    <property type="component" value="Unassembled WGS sequence"/>
</dbReference>
<evidence type="ECO:0000313" key="3">
    <source>
        <dbReference type="EMBL" id="SDP29840.1"/>
    </source>
</evidence>
<organism evidence="2 4">
    <name type="scientific">Microbacterium testaceum (strain StLB037)</name>
    <dbReference type="NCBI Taxonomy" id="979556"/>
    <lineage>
        <taxon>Bacteria</taxon>
        <taxon>Bacillati</taxon>
        <taxon>Actinomycetota</taxon>
        <taxon>Actinomycetes</taxon>
        <taxon>Micrococcales</taxon>
        <taxon>Microbacteriaceae</taxon>
        <taxon>Microbacterium</taxon>
    </lineage>
</organism>
<sequence length="89" mass="9503">MNRFKKKMAAVGFAGAVVMGSVLVASPAQAAVPNGWGFSTPSQVMCVAKTALKEAAVAAEGKKMLSSSTRCVKSIRKGMAYYDTRLWWN</sequence>
<reference evidence="2 4" key="1">
    <citation type="submission" date="2016-10" db="EMBL/GenBank/DDBJ databases">
        <authorList>
            <person name="de Groot N.N."/>
        </authorList>
    </citation>
    <scope>NUCLEOTIDE SEQUENCE [LARGE SCALE GENOMIC DNA]</scope>
    <source>
        <strain evidence="2 4">StLB037</strain>
    </source>
</reference>
<dbReference type="AlphaFoldDB" id="A0A1H0QIV2"/>
<proteinExistence type="predicted"/>
<evidence type="ECO:0000313" key="2">
    <source>
        <dbReference type="EMBL" id="SDP16679.1"/>
    </source>
</evidence>
<keyword evidence="1" id="KW-0732">Signal</keyword>
<dbReference type="EMBL" id="FNJN01000007">
    <property type="protein sequence ID" value="SDP29840.1"/>
    <property type="molecule type" value="Genomic_DNA"/>
</dbReference>
<feature type="chain" id="PRO_5010471412" evidence="1">
    <location>
        <begin position="31"/>
        <end position="89"/>
    </location>
</feature>
<evidence type="ECO:0000256" key="1">
    <source>
        <dbReference type="SAM" id="SignalP"/>
    </source>
</evidence>
<protein>
    <submittedName>
        <fullName evidence="2">Uncharacterized protein</fullName>
    </submittedName>
</protein>
<evidence type="ECO:0000313" key="4">
    <source>
        <dbReference type="Proteomes" id="UP000186456"/>
    </source>
</evidence>
<dbReference type="EMBL" id="FNJN01000005">
    <property type="protein sequence ID" value="SDP16679.1"/>
    <property type="molecule type" value="Genomic_DNA"/>
</dbReference>
<accession>A0A1H0QIV2</accession>
<name>A0A1H0QIV2_MICTS</name>
<dbReference type="RefSeq" id="WP_143017933.1">
    <property type="nucleotide sequence ID" value="NZ_FNJN01000005.1"/>
</dbReference>